<protein>
    <submittedName>
        <fullName evidence="1">Non-ribosomal peptide synthetase</fullName>
    </submittedName>
</protein>
<comment type="caution">
    <text evidence="1">The sequence shown here is derived from an EMBL/GenBank/DDBJ whole genome shotgun (WGS) entry which is preliminary data.</text>
</comment>
<dbReference type="Proteomes" id="UP000805649">
    <property type="component" value="Unassembled WGS sequence"/>
</dbReference>
<evidence type="ECO:0000313" key="1">
    <source>
        <dbReference type="EMBL" id="KAL0930632.1"/>
    </source>
</evidence>
<name>A0ACC3YGU3_COLTU</name>
<evidence type="ECO:0000313" key="2">
    <source>
        <dbReference type="Proteomes" id="UP000805649"/>
    </source>
</evidence>
<organism evidence="1 2">
    <name type="scientific">Colletotrichum truncatum</name>
    <name type="common">Anthracnose fungus</name>
    <name type="synonym">Colletotrichum capsici</name>
    <dbReference type="NCBI Taxonomy" id="5467"/>
    <lineage>
        <taxon>Eukaryota</taxon>
        <taxon>Fungi</taxon>
        <taxon>Dikarya</taxon>
        <taxon>Ascomycota</taxon>
        <taxon>Pezizomycotina</taxon>
        <taxon>Sordariomycetes</taxon>
        <taxon>Hypocreomycetidae</taxon>
        <taxon>Glomerellales</taxon>
        <taxon>Glomerellaceae</taxon>
        <taxon>Colletotrichum</taxon>
        <taxon>Colletotrichum truncatum species complex</taxon>
    </lineage>
</organism>
<keyword evidence="2" id="KW-1185">Reference proteome</keyword>
<gene>
    <name evidence="1" type="ORF">CTRU02_214707</name>
</gene>
<accession>A0ACC3YGU3</accession>
<sequence length="2396" mass="264238">MSNYNQTLARSTKTAETLFFHYQQFQALRQQAQCSGASIIRLSCIIALGAYSSTDLFTLSCQGRDRTWSCCNTQLLRSDRVLSVLRDSEAVNPKANEPQSESCQQFALSTLALEEDLHIFEDIPSLHILNDVFPEMELLFTAKWDPFAQGILLRCEYSEAKHSNWHVKRILATILQVLECIVSQPHTRLSDLELMNERDYQECNAWNRIVPQNVEKPVQELIAEHVHAAPLNPAVDAWDGKLSYAELDDASTKVAHHLVQMGVGPESTVPLFFDKSIWNIVATVGVLKAGGAFVPLDPSQPDSRISHILKQVQANVILSSETHRERLIALSDVVLCLDKSWLESTPSPLGWSLTSVRPWNLAYIIFTSGSTGEPKGVMIEHSACSASIVAHGRATGFNKNTRAVQYARHTFDASIAEILTTLAFGGCVVVPSEDERMNNISAIIQRKQVNWAFFTPSLIRLLDPYELPGLRTVVLGGEAVGQDNIEKWAPRRNLVIAYGPTENTVFSTMYRASPTEKANIIGRGLGTLCWIADPDDPTRLSPLGSIGELLLESPQLARGYLNFAENEGPNKAFIRDPPWLTKNGRRARLYRTGDLCRFDENGVIHFEGRKDTQLKISGQRLEAAEVEHHLRAAFGTNDIVVDVLKRPNHGSEQQSKVLVAFVCLEKPISDCQSRENYIMPRQLPALQERIPTVENEISKRLPSWMWPSVYIPLISLPLSPNGKADVKRLRQEASGLTPEQFYSYTQITTPAVDGNQRQENVETERQSLMRGLWGEILGVPKDTISTNSNFFRLGGDSLAAIGLAATARRKGLHLDYAQIFNNPILNDLCQLPLVEAKRKAASVRPLTLLGENARILNEVAEDCSISIEDIEDVFPCTSLQEGLMALSSTTENSFLAQYILHLPVNTDVARLKMAWETVAKAYGILRTRLVDTSAAGIQQVVVQERLAWNESFNLDEYLEMDLKQPSSFGAPLNRFGIVYDASGNASRMVWTVHHAITDGHSVGVTLRAVRDAFQGALRPSETSFSSFIQYCKSMDMEAATKYWESIFQDVDCEPFPKRPPTTTRTSSNQGSAFVRRKVPVPSSETGATTTTILRAAWALVVSRFSGSKYAVFGVTSSGRNASFDGIEAVPGPTIATVPLRVNCDEKKFAQDLLESLQMNSVNMIPFEQIGVQNIARISPTCQAACEFQSMIIVQPEVDMATDGAPFTAFDRPQDLDKFNSYAIMVECTLQKDAVLLNVNYDIEYLDSLQMERLLDYFENALAFLVSSEAHCIEELTRQPTIQDLIQLREWNNLLPETVEACVHHQFEEHATTRPTAQAVFAWDGCLSFSELDRRASQLAQVLVESGVDLEKKVAYCFEKSMYTVISMLAILKAGGTMVPLDPAHPPERKSFIIRSINADVVLASTTSAAFFHNMDVPVVVVNSALFSKLDETQAMLFSSTRVQPHNAATVLFTSGSTGAPKGVVQEHKTLCSAAKAHSEGMQMFKGSRILQFSAHVFDVSVIEIVNALILGACICIPSEEDRTSDLAGFVSRSEANWAFLTPSFARTLDPTTLPSLKTVCMGGEAMTLDNIQTWAGNVQLINSYGPCEGSVCTVANLSKGQFSADSIGQGLNCLVWIVDPNNHDKLLPIGSIGEILIEGPNIARGYLGDAEKTNKAFITNPAWMANFETNGTDRRMYKTGDLGRFNSDGSISYLGRKDTQIKLRGQRIEPGEIEYQIINSLPNGSSAAVDALLLPGSHTKSLVAFIQLQGQEATDGLASRLKLQLSSVLPAYMVPSHFLFVDTIPFGPTGKLDRRRLEAYASTLNASEEPTTASADERQNDVEDANVLRADEEIALAISSKLTDLLSGPGDARRMEKLRGRNFNPFYAGMDSIQVISLSTFVRKTYNVSLPVQKYMNSAATIRDIAKWIAEDRHVTQHEDGVDLLREIDIYDESLASLHPQSLTHPPITKTPQIIFLTGATGFLGNALLAQLLKRPETRKVIALVRGTNVAHANERLFSSVRGSSWWNEAYASRLEVWHGDLSLPKLGLKGSQWSRLDGSSADGDLVEAVVHNGAVVNWMADYSALTSANILSTVNLLTAVSQATATRPIRFTYVSGGHLSTLPDNVHEIAQELKTYPAYSQTKFVAEVLVERYANRLAQAGCEFLVTIVKPGLIMGSSSDGISNTDDFLWRVTASALDIGVCPNDQQDLWIAAAGVDLVAQITLDDCFRKTADGKHQVVKKILNGITMEEYWDIVAQETRQMTRPTNTEDWLRTLRGDVESKGSGHYLWPVMHFLEDKGGKLGQPIGQMTSDDQLEHKDAVEKALRRSLQYLVAIGYINSSRASSEDGDSTSEPTLLVPGSVVFSRTPTTPVWDQAADSKRLGYGGDSDGLKPAVSISITPLRSPSPLAETRRAH</sequence>
<reference evidence="1 2" key="1">
    <citation type="journal article" date="2020" name="Phytopathology">
        <title>Genome Sequence Resources of Colletotrichum truncatum, C. plurivorum, C. musicola, and C. sojae: Four Species Pathogenic to Soybean (Glycine max).</title>
        <authorList>
            <person name="Rogerio F."/>
            <person name="Boufleur T.R."/>
            <person name="Ciampi-Guillardi M."/>
            <person name="Sukno S.A."/>
            <person name="Thon M.R."/>
            <person name="Massola Junior N.S."/>
            <person name="Baroncelli R."/>
        </authorList>
    </citation>
    <scope>NUCLEOTIDE SEQUENCE [LARGE SCALE GENOMIC DNA]</scope>
    <source>
        <strain evidence="1 2">CMES1059</strain>
    </source>
</reference>
<dbReference type="EMBL" id="VUJX02000011">
    <property type="protein sequence ID" value="KAL0930632.1"/>
    <property type="molecule type" value="Genomic_DNA"/>
</dbReference>
<proteinExistence type="predicted"/>